<keyword evidence="3" id="KW-1185">Reference proteome</keyword>
<comment type="caution">
    <text evidence="2">The sequence shown here is derived from an EMBL/GenBank/DDBJ whole genome shotgun (WGS) entry which is preliminary data.</text>
</comment>
<organism evidence="2 3">
    <name type="scientific">Adlercreutzia shanghongiae</name>
    <dbReference type="NCBI Taxonomy" id="3111773"/>
    <lineage>
        <taxon>Bacteria</taxon>
        <taxon>Bacillati</taxon>
        <taxon>Actinomycetota</taxon>
        <taxon>Coriobacteriia</taxon>
        <taxon>Eggerthellales</taxon>
        <taxon>Eggerthellaceae</taxon>
        <taxon>Adlercreutzia</taxon>
    </lineage>
</organism>
<gene>
    <name evidence="2" type="ORF">VJ920_08810</name>
</gene>
<evidence type="ECO:0008006" key="4">
    <source>
        <dbReference type="Google" id="ProtNLM"/>
    </source>
</evidence>
<evidence type="ECO:0000313" key="2">
    <source>
        <dbReference type="EMBL" id="MEC4295411.1"/>
    </source>
</evidence>
<name>A0ABU6J0E7_9ACTN</name>
<dbReference type="EMBL" id="JAYMFH010000012">
    <property type="protein sequence ID" value="MEC4295411.1"/>
    <property type="molecule type" value="Genomic_DNA"/>
</dbReference>
<protein>
    <recommendedName>
        <fullName evidence="4">Zinc ribbon domain-containing protein</fullName>
    </recommendedName>
</protein>
<evidence type="ECO:0000313" key="3">
    <source>
        <dbReference type="Proteomes" id="UP001343724"/>
    </source>
</evidence>
<feature type="region of interest" description="Disordered" evidence="1">
    <location>
        <begin position="38"/>
        <end position="73"/>
    </location>
</feature>
<sequence length="105" mass="10878">MEREREMTEKGRSDKLEVARITGVQGIRAAMGVLAREAGGDQEASGRPEAGAAATGDAGMGVGVPLPTTEVDAPHPVKTCAVCAADNDGAREVCWNCGASLRRVR</sequence>
<proteinExistence type="predicted"/>
<dbReference type="RefSeq" id="WP_326454910.1">
    <property type="nucleotide sequence ID" value="NZ_JAYMFH010000012.1"/>
</dbReference>
<reference evidence="2 3" key="1">
    <citation type="submission" date="2024-01" db="EMBL/GenBank/DDBJ databases">
        <title>novel species in genus Adlercreutzia.</title>
        <authorList>
            <person name="Liu X."/>
        </authorList>
    </citation>
    <scope>NUCLEOTIDE SEQUENCE [LARGE SCALE GENOMIC DNA]</scope>
    <source>
        <strain evidence="2 3">R22</strain>
    </source>
</reference>
<accession>A0ABU6J0E7</accession>
<dbReference type="Proteomes" id="UP001343724">
    <property type="component" value="Unassembled WGS sequence"/>
</dbReference>
<evidence type="ECO:0000256" key="1">
    <source>
        <dbReference type="SAM" id="MobiDB-lite"/>
    </source>
</evidence>